<dbReference type="Proteomes" id="UP000007464">
    <property type="component" value="Chromosome"/>
</dbReference>
<evidence type="ECO:0000256" key="5">
    <source>
        <dbReference type="ARBA" id="ARBA00022448"/>
    </source>
</evidence>
<protein>
    <recommendedName>
        <fullName evidence="4 10">Outer-membrane lipoprotein carrier protein</fullName>
    </recommendedName>
</protein>
<keyword evidence="5 10" id="KW-0813">Transport</keyword>
<evidence type="ECO:0000256" key="10">
    <source>
        <dbReference type="HAMAP-Rule" id="MF_00240"/>
    </source>
</evidence>
<dbReference type="NCBIfam" id="TIGR00547">
    <property type="entry name" value="lolA"/>
    <property type="match status" value="1"/>
</dbReference>
<dbReference type="CDD" id="cd16325">
    <property type="entry name" value="LolA"/>
    <property type="match status" value="1"/>
</dbReference>
<evidence type="ECO:0000256" key="3">
    <source>
        <dbReference type="ARBA" id="ARBA00011245"/>
    </source>
</evidence>
<dbReference type="OrthoDB" id="9787361at2"/>
<proteinExistence type="inferred from homology"/>
<evidence type="ECO:0000256" key="7">
    <source>
        <dbReference type="ARBA" id="ARBA00022764"/>
    </source>
</evidence>
<keyword evidence="9 10" id="KW-0143">Chaperone</keyword>
<dbReference type="SUPFAM" id="SSF89392">
    <property type="entry name" value="Prokaryotic lipoproteins and lipoprotein localization factors"/>
    <property type="match status" value="1"/>
</dbReference>
<keyword evidence="8 10" id="KW-0653">Protein transport</keyword>
<evidence type="ECO:0000256" key="9">
    <source>
        <dbReference type="ARBA" id="ARBA00023186"/>
    </source>
</evidence>
<evidence type="ECO:0000256" key="2">
    <source>
        <dbReference type="ARBA" id="ARBA00007615"/>
    </source>
</evidence>
<evidence type="ECO:0000313" key="12">
    <source>
        <dbReference type="Proteomes" id="UP000007464"/>
    </source>
</evidence>
<name>E8Q687_BLOVB</name>
<comment type="function">
    <text evidence="10">Participates in the translocation of lipoproteins from the inner membrane to the outer membrane. Only forms a complex with a lipoprotein if the residue after the N-terminal Cys is not an aspartate (The Asp acts as a targeting signal to indicate that the lipoprotein should stay in the inner membrane).</text>
</comment>
<dbReference type="HAMAP" id="MF_00240">
    <property type="entry name" value="LolA"/>
    <property type="match status" value="1"/>
</dbReference>
<evidence type="ECO:0000256" key="1">
    <source>
        <dbReference type="ARBA" id="ARBA00004418"/>
    </source>
</evidence>
<dbReference type="Pfam" id="PF03548">
    <property type="entry name" value="LolA"/>
    <property type="match status" value="1"/>
</dbReference>
<dbReference type="GO" id="GO:0044874">
    <property type="term" value="P:lipoprotein localization to outer membrane"/>
    <property type="evidence" value="ECO:0007669"/>
    <property type="project" value="UniProtKB-UniRule"/>
</dbReference>
<keyword evidence="7 10" id="KW-0574">Periplasm</keyword>
<dbReference type="InterPro" id="IPR018323">
    <property type="entry name" value="OM_lipoprot_carrier_LolA_Pbac"/>
</dbReference>
<evidence type="ECO:0000256" key="4">
    <source>
        <dbReference type="ARBA" id="ARBA00014035"/>
    </source>
</evidence>
<gene>
    <name evidence="10 11" type="primary">lolA</name>
    <name evidence="11" type="ordered locus">BVAF_388</name>
</gene>
<comment type="subcellular location">
    <subcellularLocation>
        <location evidence="1 10">Periplasm</location>
    </subcellularLocation>
</comment>
<keyword evidence="6" id="KW-0732">Signal</keyword>
<dbReference type="STRING" id="859654.BVAF_388"/>
<dbReference type="InterPro" id="IPR029046">
    <property type="entry name" value="LolA/LolB/LppX"/>
</dbReference>
<reference evidence="11 12" key="1">
    <citation type="journal article" date="2010" name="BMC Genomics">
        <title>Unprecedented loss of ammonia assimilation capability in a urease-encoding bacterial mutualist.</title>
        <authorList>
            <person name="Williams L.E."/>
            <person name="Wernegreen J.J."/>
        </authorList>
    </citation>
    <scope>NUCLEOTIDE SEQUENCE [LARGE SCALE GENOMIC DNA]</scope>
    <source>
        <strain evidence="11 12">BVAF</strain>
    </source>
</reference>
<sequence length="216" mass="25804">MVTNKFHGIGKLIVHICFSMFMLQSIQTQVISSSSVLQNRLNLVNKFYVNFIQKVYFFDYEENIEIARGELWVKRPNLFRWHFTDPEEFVLVSDGQTVWFYVPKLKQVVAYCLKNQIAGNIFLELLFSSNLFVYQNYIILQKEDWFYLKSMHDNSLHIKECAIQINKDGVINQINVEEENGQRVNYYLSNQCVNFIDKDKFNFFISKDMQLDDQRR</sequence>
<accession>E8Q687</accession>
<dbReference type="PANTHER" id="PTHR35869">
    <property type="entry name" value="OUTER-MEMBRANE LIPOPROTEIN CARRIER PROTEIN"/>
    <property type="match status" value="1"/>
</dbReference>
<dbReference type="Gene3D" id="2.50.20.10">
    <property type="entry name" value="Lipoprotein localisation LolA/LolB/LppX"/>
    <property type="match status" value="1"/>
</dbReference>
<dbReference type="PANTHER" id="PTHR35869:SF1">
    <property type="entry name" value="OUTER-MEMBRANE LIPOPROTEIN CARRIER PROTEIN"/>
    <property type="match status" value="1"/>
</dbReference>
<keyword evidence="12" id="KW-1185">Reference proteome</keyword>
<evidence type="ECO:0000256" key="8">
    <source>
        <dbReference type="ARBA" id="ARBA00022927"/>
    </source>
</evidence>
<dbReference type="HOGENOM" id="CLU_087560_1_1_6"/>
<dbReference type="KEGG" id="bva:BVAF_388"/>
<comment type="similarity">
    <text evidence="2 10">Belongs to the LolA family.</text>
</comment>
<dbReference type="EMBL" id="CP002189">
    <property type="protein sequence ID" value="ADV33781.1"/>
    <property type="molecule type" value="Genomic_DNA"/>
</dbReference>
<evidence type="ECO:0000313" key="11">
    <source>
        <dbReference type="EMBL" id="ADV33781.1"/>
    </source>
</evidence>
<dbReference type="GO" id="GO:0030288">
    <property type="term" value="C:outer membrane-bounded periplasmic space"/>
    <property type="evidence" value="ECO:0007669"/>
    <property type="project" value="TreeGrafter"/>
</dbReference>
<dbReference type="InterPro" id="IPR004564">
    <property type="entry name" value="OM_lipoprot_carrier_LolA-like"/>
</dbReference>
<dbReference type="AlphaFoldDB" id="E8Q687"/>
<comment type="subunit">
    <text evidence="3 10">Monomer.</text>
</comment>
<organism evidence="11 12">
    <name type="scientific">Blochmanniella vafra (strain BVAF)</name>
    <dbReference type="NCBI Taxonomy" id="859654"/>
    <lineage>
        <taxon>Bacteria</taxon>
        <taxon>Pseudomonadati</taxon>
        <taxon>Pseudomonadota</taxon>
        <taxon>Gammaproteobacteria</taxon>
        <taxon>Enterobacterales</taxon>
        <taxon>Enterobacteriaceae</taxon>
        <taxon>ant endosymbionts</taxon>
        <taxon>Candidatus Blochmanniella</taxon>
    </lineage>
</organism>
<dbReference type="GO" id="GO:0042953">
    <property type="term" value="P:lipoprotein transport"/>
    <property type="evidence" value="ECO:0007669"/>
    <property type="project" value="InterPro"/>
</dbReference>
<evidence type="ECO:0000256" key="6">
    <source>
        <dbReference type="ARBA" id="ARBA00022729"/>
    </source>
</evidence>